<dbReference type="PROSITE" id="PS50109">
    <property type="entry name" value="HIS_KIN"/>
    <property type="match status" value="1"/>
</dbReference>
<dbReference type="SUPFAM" id="SSF55874">
    <property type="entry name" value="ATPase domain of HSP90 chaperone/DNA topoisomerase II/histidine kinase"/>
    <property type="match status" value="1"/>
</dbReference>
<dbReference type="InterPro" id="IPR003661">
    <property type="entry name" value="HisK_dim/P_dom"/>
</dbReference>
<evidence type="ECO:0000256" key="5">
    <source>
        <dbReference type="ARBA" id="ARBA00022741"/>
    </source>
</evidence>
<feature type="transmembrane region" description="Helical" evidence="10">
    <location>
        <begin position="180"/>
        <end position="198"/>
    </location>
</feature>
<dbReference type="InterPro" id="IPR003594">
    <property type="entry name" value="HATPase_dom"/>
</dbReference>
<accession>A0A1M5RSB3</accession>
<keyword evidence="7" id="KW-0067">ATP-binding</keyword>
<gene>
    <name evidence="14" type="ORF">SAMN02746098_00640</name>
</gene>
<evidence type="ECO:0000256" key="10">
    <source>
        <dbReference type="SAM" id="Phobius"/>
    </source>
</evidence>
<evidence type="ECO:0000259" key="12">
    <source>
        <dbReference type="PROSITE" id="PS50112"/>
    </source>
</evidence>
<feature type="transmembrane region" description="Helical" evidence="10">
    <location>
        <begin position="29"/>
        <end position="47"/>
    </location>
</feature>
<dbReference type="GO" id="GO:0000155">
    <property type="term" value="F:phosphorelay sensor kinase activity"/>
    <property type="evidence" value="ECO:0007669"/>
    <property type="project" value="InterPro"/>
</dbReference>
<keyword evidence="10" id="KW-0812">Transmembrane</keyword>
<organism evidence="14 15">
    <name type="scientific">Desulfosporosinus lacus DSM 15449</name>
    <dbReference type="NCBI Taxonomy" id="1121420"/>
    <lineage>
        <taxon>Bacteria</taxon>
        <taxon>Bacillati</taxon>
        <taxon>Bacillota</taxon>
        <taxon>Clostridia</taxon>
        <taxon>Eubacteriales</taxon>
        <taxon>Desulfitobacteriaceae</taxon>
        <taxon>Desulfosporosinus</taxon>
    </lineage>
</organism>
<dbReference type="SUPFAM" id="SSF47384">
    <property type="entry name" value="Homodimeric domain of signal transducing histidine kinase"/>
    <property type="match status" value="1"/>
</dbReference>
<comment type="catalytic activity">
    <reaction evidence="1">
        <text>ATP + protein L-histidine = ADP + protein N-phospho-L-histidine.</text>
        <dbReference type="EC" id="2.7.13.3"/>
    </reaction>
</comment>
<dbReference type="Proteomes" id="UP000183954">
    <property type="component" value="Unassembled WGS sequence"/>
</dbReference>
<dbReference type="PROSITE" id="PS50113">
    <property type="entry name" value="PAC"/>
    <property type="match status" value="1"/>
</dbReference>
<evidence type="ECO:0000256" key="4">
    <source>
        <dbReference type="ARBA" id="ARBA00022679"/>
    </source>
</evidence>
<dbReference type="AlphaFoldDB" id="A0A1M5RSB3"/>
<dbReference type="CDD" id="cd00082">
    <property type="entry name" value="HisKA"/>
    <property type="match status" value="1"/>
</dbReference>
<dbReference type="InterPro" id="IPR035965">
    <property type="entry name" value="PAS-like_dom_sf"/>
</dbReference>
<evidence type="ECO:0000256" key="2">
    <source>
        <dbReference type="ARBA" id="ARBA00012438"/>
    </source>
</evidence>
<evidence type="ECO:0000256" key="9">
    <source>
        <dbReference type="SAM" id="Coils"/>
    </source>
</evidence>
<dbReference type="SMART" id="SM00086">
    <property type="entry name" value="PAC"/>
    <property type="match status" value="1"/>
</dbReference>
<dbReference type="InterPro" id="IPR000700">
    <property type="entry name" value="PAS-assoc_C"/>
</dbReference>
<dbReference type="InterPro" id="IPR000014">
    <property type="entry name" value="PAS"/>
</dbReference>
<keyword evidence="3" id="KW-0597">Phosphoprotein</keyword>
<dbReference type="EMBL" id="FQXJ01000003">
    <property type="protein sequence ID" value="SHH29008.1"/>
    <property type="molecule type" value="Genomic_DNA"/>
</dbReference>
<dbReference type="PRINTS" id="PR00344">
    <property type="entry name" value="BCTRLSENSOR"/>
</dbReference>
<evidence type="ECO:0000259" key="11">
    <source>
        <dbReference type="PROSITE" id="PS50109"/>
    </source>
</evidence>
<dbReference type="PANTHER" id="PTHR43065">
    <property type="entry name" value="SENSOR HISTIDINE KINASE"/>
    <property type="match status" value="1"/>
</dbReference>
<evidence type="ECO:0000313" key="14">
    <source>
        <dbReference type="EMBL" id="SHH29008.1"/>
    </source>
</evidence>
<dbReference type="GO" id="GO:0005524">
    <property type="term" value="F:ATP binding"/>
    <property type="evidence" value="ECO:0007669"/>
    <property type="project" value="UniProtKB-KW"/>
</dbReference>
<feature type="transmembrane region" description="Helical" evidence="10">
    <location>
        <begin position="126"/>
        <end position="145"/>
    </location>
</feature>
<dbReference type="InterPro" id="IPR001610">
    <property type="entry name" value="PAC"/>
</dbReference>
<dbReference type="SMART" id="SM00388">
    <property type="entry name" value="HisKA"/>
    <property type="match status" value="1"/>
</dbReference>
<sequence length="589" mass="67393">METIKTNNKFIIKETQKEFFKNKLFSNYFRLRILSMVLLVLDLLFLFTDYRNYQQGLWSSTPGYEWLFYSHVVFGLGMTVITILYWKISLQSVEDVRWVHNVYEICFAVFCLVMAAVITGWVDQRIHGQLTVYIMVCLIIAVFFSLSPMESFWAYFLSYIIVILGIARNQPDSLILNGHYINTFMLIFVSWVLSLTLYNSKVRDFLHQNSLERLVKERTKELEEINHQLMREVGERKQIEKKIFRLASIVESTEDGIIGMTLEGIVIDWNRGAECIYGYSEEEMVGLSVRKLFPVDKQFELDDIMLTISQGMSVSHYETTRQRKDGRIIEVYLTVSPIKNHNETIIGASTIVRDVTAQKKIEKEMTRMDQMNLVGEMAASIGHEVRNPMTTVRGFLQLLGENTNSAKYSGYIPLMISELDRANHIITEFLSISRTKVTEAARHNLNDIINSILPLVQVDAIRSDKCVTTQLDVVPDLILDDKEMRQMILNLARNGFEAMSKGGCLTIRTHFEDEKVILVIQDEGTGIKPEIIDRLGTPFLTTKETGTGLGLAVCYGIVARHNATISIESSPMGSTFFVKFKVPLSISYA</sequence>
<dbReference type="STRING" id="1121420.SAMN02746098_00640"/>
<dbReference type="Pfam" id="PF00512">
    <property type="entry name" value="HisKA"/>
    <property type="match status" value="1"/>
</dbReference>
<dbReference type="Pfam" id="PF02518">
    <property type="entry name" value="HATPase_c"/>
    <property type="match status" value="1"/>
</dbReference>
<dbReference type="InterPro" id="IPR036890">
    <property type="entry name" value="HATPase_C_sf"/>
</dbReference>
<dbReference type="PROSITE" id="PS50112">
    <property type="entry name" value="PAS"/>
    <property type="match status" value="1"/>
</dbReference>
<feature type="transmembrane region" description="Helical" evidence="10">
    <location>
        <begin position="67"/>
        <end position="86"/>
    </location>
</feature>
<dbReference type="EC" id="2.7.13.3" evidence="2"/>
<keyword evidence="8" id="KW-0902">Two-component regulatory system</keyword>
<dbReference type="Gene3D" id="3.30.450.20">
    <property type="entry name" value="PAS domain"/>
    <property type="match status" value="1"/>
</dbReference>
<dbReference type="Gene3D" id="3.30.565.10">
    <property type="entry name" value="Histidine kinase-like ATPase, C-terminal domain"/>
    <property type="match status" value="1"/>
</dbReference>
<evidence type="ECO:0000313" key="15">
    <source>
        <dbReference type="Proteomes" id="UP000183954"/>
    </source>
</evidence>
<keyword evidence="5" id="KW-0547">Nucleotide-binding</keyword>
<dbReference type="Gene3D" id="1.10.287.130">
    <property type="match status" value="1"/>
</dbReference>
<dbReference type="CDD" id="cd00130">
    <property type="entry name" value="PAS"/>
    <property type="match status" value="1"/>
</dbReference>
<proteinExistence type="predicted"/>
<protein>
    <recommendedName>
        <fullName evidence="2">histidine kinase</fullName>
        <ecNumber evidence="2">2.7.13.3</ecNumber>
    </recommendedName>
</protein>
<evidence type="ECO:0000256" key="1">
    <source>
        <dbReference type="ARBA" id="ARBA00000085"/>
    </source>
</evidence>
<evidence type="ECO:0000256" key="6">
    <source>
        <dbReference type="ARBA" id="ARBA00022777"/>
    </source>
</evidence>
<evidence type="ECO:0000256" key="7">
    <source>
        <dbReference type="ARBA" id="ARBA00022840"/>
    </source>
</evidence>
<dbReference type="NCBIfam" id="TIGR00229">
    <property type="entry name" value="sensory_box"/>
    <property type="match status" value="1"/>
</dbReference>
<dbReference type="InterPro" id="IPR036097">
    <property type="entry name" value="HisK_dim/P_sf"/>
</dbReference>
<dbReference type="RefSeq" id="WP_073027802.1">
    <property type="nucleotide sequence ID" value="NZ_FQXJ01000003.1"/>
</dbReference>
<keyword evidence="10" id="KW-1133">Transmembrane helix</keyword>
<evidence type="ECO:0000259" key="13">
    <source>
        <dbReference type="PROSITE" id="PS50113"/>
    </source>
</evidence>
<dbReference type="InterPro" id="IPR005467">
    <property type="entry name" value="His_kinase_dom"/>
</dbReference>
<dbReference type="SUPFAM" id="SSF55785">
    <property type="entry name" value="PYP-like sensor domain (PAS domain)"/>
    <property type="match status" value="1"/>
</dbReference>
<dbReference type="InterPro" id="IPR004358">
    <property type="entry name" value="Sig_transdc_His_kin-like_C"/>
</dbReference>
<dbReference type="SMART" id="SM00387">
    <property type="entry name" value="HATPase_c"/>
    <property type="match status" value="1"/>
</dbReference>
<dbReference type="OrthoDB" id="9815750at2"/>
<feature type="transmembrane region" description="Helical" evidence="10">
    <location>
        <begin position="98"/>
        <end position="120"/>
    </location>
</feature>
<dbReference type="PANTHER" id="PTHR43065:SF46">
    <property type="entry name" value="C4-DICARBOXYLATE TRANSPORT SENSOR PROTEIN DCTB"/>
    <property type="match status" value="1"/>
</dbReference>
<keyword evidence="6" id="KW-0418">Kinase</keyword>
<keyword evidence="4" id="KW-0808">Transferase</keyword>
<evidence type="ECO:0000256" key="8">
    <source>
        <dbReference type="ARBA" id="ARBA00023012"/>
    </source>
</evidence>
<feature type="domain" description="Histidine kinase" evidence="11">
    <location>
        <begin position="380"/>
        <end position="584"/>
    </location>
</feature>
<keyword evidence="15" id="KW-1185">Reference proteome</keyword>
<keyword evidence="10" id="KW-0472">Membrane</keyword>
<dbReference type="Pfam" id="PF13426">
    <property type="entry name" value="PAS_9"/>
    <property type="match status" value="1"/>
</dbReference>
<keyword evidence="9" id="KW-0175">Coiled coil</keyword>
<name>A0A1M5RSB3_9FIRM</name>
<feature type="domain" description="PAS" evidence="12">
    <location>
        <begin position="242"/>
        <end position="286"/>
    </location>
</feature>
<evidence type="ECO:0000256" key="3">
    <source>
        <dbReference type="ARBA" id="ARBA00022553"/>
    </source>
</evidence>
<feature type="coiled-coil region" evidence="9">
    <location>
        <begin position="208"/>
        <end position="242"/>
    </location>
</feature>
<reference evidence="15" key="1">
    <citation type="submission" date="2016-11" db="EMBL/GenBank/DDBJ databases">
        <authorList>
            <person name="Varghese N."/>
            <person name="Submissions S."/>
        </authorList>
    </citation>
    <scope>NUCLEOTIDE SEQUENCE [LARGE SCALE GENOMIC DNA]</scope>
    <source>
        <strain evidence="15">DSM 15449</strain>
    </source>
</reference>
<feature type="domain" description="PAC" evidence="13">
    <location>
        <begin position="315"/>
        <end position="367"/>
    </location>
</feature>